<comment type="caution">
    <text evidence="1">The sequence shown here is derived from an EMBL/GenBank/DDBJ whole genome shotgun (WGS) entry which is preliminary data.</text>
</comment>
<keyword evidence="2" id="KW-1185">Reference proteome</keyword>
<accession>A0ACC2IT90</accession>
<reference evidence="1" key="1">
    <citation type="submission" date="2022-11" db="EMBL/GenBank/DDBJ databases">
        <title>Genome Sequence of Boeremia exigua.</title>
        <authorList>
            <person name="Buettner E."/>
        </authorList>
    </citation>
    <scope>NUCLEOTIDE SEQUENCE</scope>
    <source>
        <strain evidence="1">CU02</strain>
    </source>
</reference>
<sequence>MYFSKMTSPMSSFSSTASRVTGSASGEVKLSMLQKFCDWNQSTTTAAMSAPAYSTAHDTGVNEGDAKLHSPATPHSNGMNSDSISALNVSSDAHPKLPTLSLEGPAQTGSTANADRDADTSAAPSILQPNCSREQAPRMPPNTPVVLAEDGRPERQVNGSGLGGTSAHIKPNDSDANNRVGGTSLIDNGSHNTPLEKTEKADEDLDKGESVSNGDVTHLFDAAESSSDDQSDKHVWHCTVDGQWCRVRADVRPPLPPADQEPRYNGHRKQLWPSGG</sequence>
<organism evidence="1 2">
    <name type="scientific">Boeremia exigua</name>
    <dbReference type="NCBI Taxonomy" id="749465"/>
    <lineage>
        <taxon>Eukaryota</taxon>
        <taxon>Fungi</taxon>
        <taxon>Dikarya</taxon>
        <taxon>Ascomycota</taxon>
        <taxon>Pezizomycotina</taxon>
        <taxon>Dothideomycetes</taxon>
        <taxon>Pleosporomycetidae</taxon>
        <taxon>Pleosporales</taxon>
        <taxon>Pleosporineae</taxon>
        <taxon>Didymellaceae</taxon>
        <taxon>Boeremia</taxon>
    </lineage>
</organism>
<protein>
    <submittedName>
        <fullName evidence="1">Uncharacterized protein</fullName>
    </submittedName>
</protein>
<evidence type="ECO:0000313" key="2">
    <source>
        <dbReference type="Proteomes" id="UP001153331"/>
    </source>
</evidence>
<dbReference type="EMBL" id="JAPHNI010000023">
    <property type="protein sequence ID" value="KAJ8118302.1"/>
    <property type="molecule type" value="Genomic_DNA"/>
</dbReference>
<proteinExistence type="predicted"/>
<dbReference type="Proteomes" id="UP001153331">
    <property type="component" value="Unassembled WGS sequence"/>
</dbReference>
<gene>
    <name evidence="1" type="ORF">OPT61_g681</name>
</gene>
<evidence type="ECO:0000313" key="1">
    <source>
        <dbReference type="EMBL" id="KAJ8118302.1"/>
    </source>
</evidence>
<name>A0ACC2IT90_9PLEO</name>